<evidence type="ECO:0000256" key="3">
    <source>
        <dbReference type="ARBA" id="ARBA00022989"/>
    </source>
</evidence>
<dbReference type="PROSITE" id="PS52015">
    <property type="entry name" value="TONB_CTD"/>
    <property type="match status" value="1"/>
</dbReference>
<keyword evidence="3" id="KW-1133">Transmembrane helix</keyword>
<evidence type="ECO:0000259" key="5">
    <source>
        <dbReference type="PROSITE" id="PS52015"/>
    </source>
</evidence>
<comment type="caution">
    <text evidence="6">The sequence shown here is derived from an EMBL/GenBank/DDBJ whole genome shotgun (WGS) entry which is preliminary data.</text>
</comment>
<keyword evidence="7" id="KW-1185">Reference proteome</keyword>
<keyword evidence="4" id="KW-0472">Membrane</keyword>
<evidence type="ECO:0000313" key="6">
    <source>
        <dbReference type="EMBL" id="MCJ2178057.1"/>
    </source>
</evidence>
<organism evidence="6 7">
    <name type="scientific">Novosphingobium album</name>
    <name type="common">ex Hu et al. 2023</name>
    <dbReference type="NCBI Taxonomy" id="2930093"/>
    <lineage>
        <taxon>Bacteria</taxon>
        <taxon>Pseudomonadati</taxon>
        <taxon>Pseudomonadota</taxon>
        <taxon>Alphaproteobacteria</taxon>
        <taxon>Sphingomonadales</taxon>
        <taxon>Sphingomonadaceae</taxon>
        <taxon>Novosphingobium</taxon>
    </lineage>
</organism>
<proteinExistence type="predicted"/>
<dbReference type="EMBL" id="JALHLE010000005">
    <property type="protein sequence ID" value="MCJ2178057.1"/>
    <property type="molecule type" value="Genomic_DNA"/>
</dbReference>
<dbReference type="SUPFAM" id="SSF74653">
    <property type="entry name" value="TolA/TonB C-terminal domain"/>
    <property type="match status" value="1"/>
</dbReference>
<evidence type="ECO:0000256" key="2">
    <source>
        <dbReference type="ARBA" id="ARBA00022692"/>
    </source>
</evidence>
<dbReference type="InterPro" id="IPR006260">
    <property type="entry name" value="TonB/TolA_C"/>
</dbReference>
<reference evidence="6" key="1">
    <citation type="submission" date="2022-03" db="EMBL/GenBank/DDBJ databases">
        <title>Identification of a novel bacterium isolated from mangrove sediments.</title>
        <authorList>
            <person name="Pan X."/>
        </authorList>
    </citation>
    <scope>NUCLEOTIDE SEQUENCE</scope>
    <source>
        <strain evidence="6">B2580</strain>
    </source>
</reference>
<protein>
    <submittedName>
        <fullName evidence="6">Energy transducer TonB</fullName>
    </submittedName>
</protein>
<sequence>MLAARPRAASGTGTVTIRFRIDRSGALVSAQVIGPSGQFLLDRMALQAVRRAAPFPAPPAAMGEAELTFTVPVAFHR</sequence>
<dbReference type="InterPro" id="IPR037682">
    <property type="entry name" value="TonB_C"/>
</dbReference>
<evidence type="ECO:0000256" key="4">
    <source>
        <dbReference type="ARBA" id="ARBA00023136"/>
    </source>
</evidence>
<feature type="domain" description="TonB C-terminal" evidence="5">
    <location>
        <begin position="1"/>
        <end position="77"/>
    </location>
</feature>
<accession>A0ABT0AZ29</accession>
<evidence type="ECO:0000256" key="1">
    <source>
        <dbReference type="ARBA" id="ARBA00004167"/>
    </source>
</evidence>
<keyword evidence="2" id="KW-0812">Transmembrane</keyword>
<gene>
    <name evidence="6" type="ORF">MTR64_05740</name>
</gene>
<dbReference type="Proteomes" id="UP001162880">
    <property type="component" value="Unassembled WGS sequence"/>
</dbReference>
<dbReference type="Pfam" id="PF03544">
    <property type="entry name" value="TonB_C"/>
    <property type="match status" value="1"/>
</dbReference>
<name>A0ABT0AZ29_9SPHN</name>
<dbReference type="Gene3D" id="3.30.1150.10">
    <property type="match status" value="1"/>
</dbReference>
<evidence type="ECO:0000313" key="7">
    <source>
        <dbReference type="Proteomes" id="UP001162880"/>
    </source>
</evidence>
<dbReference type="NCBIfam" id="TIGR01352">
    <property type="entry name" value="tonB_Cterm"/>
    <property type="match status" value="1"/>
</dbReference>
<comment type="subcellular location">
    <subcellularLocation>
        <location evidence="1">Membrane</location>
        <topology evidence="1">Single-pass membrane protein</topology>
    </subcellularLocation>
</comment>